<dbReference type="EMBL" id="JAPMLT010000003">
    <property type="protein sequence ID" value="MCX7569978.1"/>
    <property type="molecule type" value="Genomic_DNA"/>
</dbReference>
<gene>
    <name evidence="2" type="ORF">OS242_08370</name>
</gene>
<sequence>MKMLKQIFGGIAVCAVLLSMAVTLANGFTTVAVEIGTGPLSIKNEAIFDETDVHVAVEVGPGPLIVKA</sequence>
<proteinExistence type="predicted"/>
<evidence type="ECO:0000313" key="3">
    <source>
        <dbReference type="Proteomes" id="UP001208017"/>
    </source>
</evidence>
<feature type="signal peptide" evidence="1">
    <location>
        <begin position="1"/>
        <end position="25"/>
    </location>
</feature>
<keyword evidence="1" id="KW-0732">Signal</keyword>
<evidence type="ECO:0000313" key="2">
    <source>
        <dbReference type="EMBL" id="MCX7569978.1"/>
    </source>
</evidence>
<name>A0ABT3X207_9BACL</name>
<comment type="caution">
    <text evidence="2">The sequence shown here is derived from an EMBL/GenBank/DDBJ whole genome shotgun (WGS) entry which is preliminary data.</text>
</comment>
<organism evidence="2 3">
    <name type="scientific">Tumebacillus lacus</name>
    <dbReference type="NCBI Taxonomy" id="2995335"/>
    <lineage>
        <taxon>Bacteria</taxon>
        <taxon>Bacillati</taxon>
        <taxon>Bacillota</taxon>
        <taxon>Bacilli</taxon>
        <taxon>Bacillales</taxon>
        <taxon>Alicyclobacillaceae</taxon>
        <taxon>Tumebacillus</taxon>
    </lineage>
</organism>
<evidence type="ECO:0000256" key="1">
    <source>
        <dbReference type="SAM" id="SignalP"/>
    </source>
</evidence>
<dbReference type="RefSeq" id="WP_267151226.1">
    <property type="nucleotide sequence ID" value="NZ_JAPMLT010000003.1"/>
</dbReference>
<reference evidence="2 3" key="1">
    <citation type="submission" date="2022-11" db="EMBL/GenBank/DDBJ databases">
        <title>Study of microbial diversity in lake waters.</title>
        <authorList>
            <person name="Zhang J."/>
        </authorList>
    </citation>
    <scope>NUCLEOTIDE SEQUENCE [LARGE SCALE GENOMIC DNA]</scope>
    <source>
        <strain evidence="2 3">DT12</strain>
    </source>
</reference>
<dbReference type="Proteomes" id="UP001208017">
    <property type="component" value="Unassembled WGS sequence"/>
</dbReference>
<accession>A0ABT3X207</accession>
<feature type="chain" id="PRO_5046782153" evidence="1">
    <location>
        <begin position="26"/>
        <end position="68"/>
    </location>
</feature>
<protein>
    <submittedName>
        <fullName evidence="2">Uncharacterized protein</fullName>
    </submittedName>
</protein>
<keyword evidence="3" id="KW-1185">Reference proteome</keyword>